<keyword evidence="3" id="KW-0732">Signal</keyword>
<proteinExistence type="predicted"/>
<dbReference type="Proteomes" id="UP000605986">
    <property type="component" value="Unassembled WGS sequence"/>
</dbReference>
<dbReference type="AlphaFoldDB" id="A0A8H4JS14"/>
<evidence type="ECO:0000256" key="3">
    <source>
        <dbReference type="SAM" id="SignalP"/>
    </source>
</evidence>
<evidence type="ECO:0000313" key="5">
    <source>
        <dbReference type="Proteomes" id="UP000605986"/>
    </source>
</evidence>
<evidence type="ECO:0000313" key="4">
    <source>
        <dbReference type="EMBL" id="KAF4435728.1"/>
    </source>
</evidence>
<dbReference type="OrthoDB" id="5096837at2759"/>
<feature type="signal peptide" evidence="3">
    <location>
        <begin position="1"/>
        <end position="21"/>
    </location>
</feature>
<accession>A0A8H4JS14</accession>
<name>A0A8H4JS14_9HYPO</name>
<keyword evidence="2" id="KW-0472">Membrane</keyword>
<feature type="chain" id="PRO_5034856321" evidence="3">
    <location>
        <begin position="22"/>
        <end position="231"/>
    </location>
</feature>
<dbReference type="EMBL" id="JAADJG010000836">
    <property type="protein sequence ID" value="KAF4435728.1"/>
    <property type="molecule type" value="Genomic_DNA"/>
</dbReference>
<feature type="transmembrane region" description="Helical" evidence="2">
    <location>
        <begin position="148"/>
        <end position="171"/>
    </location>
</feature>
<comment type="caution">
    <text evidence="4">The sequence shown here is derived from an EMBL/GenBank/DDBJ whole genome shotgun (WGS) entry which is preliminary data.</text>
</comment>
<keyword evidence="2" id="KW-1133">Transmembrane helix</keyword>
<evidence type="ECO:0000256" key="2">
    <source>
        <dbReference type="SAM" id="Phobius"/>
    </source>
</evidence>
<keyword evidence="5" id="KW-1185">Reference proteome</keyword>
<organism evidence="4 5">
    <name type="scientific">Fusarium austroafricanum</name>
    <dbReference type="NCBI Taxonomy" id="2364996"/>
    <lineage>
        <taxon>Eukaryota</taxon>
        <taxon>Fungi</taxon>
        <taxon>Dikarya</taxon>
        <taxon>Ascomycota</taxon>
        <taxon>Pezizomycotina</taxon>
        <taxon>Sordariomycetes</taxon>
        <taxon>Hypocreomycetidae</taxon>
        <taxon>Hypocreales</taxon>
        <taxon>Nectriaceae</taxon>
        <taxon>Fusarium</taxon>
        <taxon>Fusarium concolor species complex</taxon>
    </lineage>
</organism>
<gene>
    <name evidence="4" type="ORF">F53441_13432</name>
</gene>
<keyword evidence="2" id="KW-0812">Transmembrane</keyword>
<protein>
    <submittedName>
        <fullName evidence="4">Crumbs protein like protein 3</fullName>
    </submittedName>
</protein>
<feature type="compositionally biased region" description="Polar residues" evidence="1">
    <location>
        <begin position="191"/>
        <end position="210"/>
    </location>
</feature>
<evidence type="ECO:0000256" key="1">
    <source>
        <dbReference type="SAM" id="MobiDB-lite"/>
    </source>
</evidence>
<reference evidence="4" key="1">
    <citation type="submission" date="2020-01" db="EMBL/GenBank/DDBJ databases">
        <title>Identification and distribution of gene clusters putatively required for synthesis of sphingolipid metabolism inhibitors in phylogenetically diverse species of the filamentous fungus Fusarium.</title>
        <authorList>
            <person name="Kim H.-S."/>
            <person name="Busman M."/>
            <person name="Brown D.W."/>
            <person name="Divon H."/>
            <person name="Uhlig S."/>
            <person name="Proctor R.H."/>
        </authorList>
    </citation>
    <scope>NUCLEOTIDE SEQUENCE</scope>
    <source>
        <strain evidence="4">NRRL 53441</strain>
    </source>
</reference>
<sequence>MMRSLFLYLACLLGLAIRVQCYDFFLMPANYDNTDRDINNPRYKIGDEIKVMWVADENVTSIRVVQGFPNTTQQSYWLEIQIKFKTIFWTIDFDNHTRFDKNAYGGQDCIFWFEIKGEAIDILATSRSFNVSVSDTDSDSDSRLSAGAGAGIAVGAIFGGLMICGVGFLAWRHFSNSKAGHQSQGEDEAQKLQTLSQNTPQSGYQYSPSPEISAFAKPELHNEPAKVYEAP</sequence>
<feature type="region of interest" description="Disordered" evidence="1">
    <location>
        <begin position="179"/>
        <end position="210"/>
    </location>
</feature>